<evidence type="ECO:0000256" key="6">
    <source>
        <dbReference type="ARBA" id="ARBA00022989"/>
    </source>
</evidence>
<evidence type="ECO:0000256" key="7">
    <source>
        <dbReference type="ARBA" id="ARBA00023136"/>
    </source>
</evidence>
<reference evidence="9 10" key="1">
    <citation type="submission" date="2018-11" db="EMBL/GenBank/DDBJ databases">
        <title>Genomic Encyclopedia of Type Strains, Phase IV (KMG-IV): sequencing the most valuable type-strain genomes for metagenomic binning, comparative biology and taxonomic classification.</title>
        <authorList>
            <person name="Goeker M."/>
        </authorList>
    </citation>
    <scope>NUCLEOTIDE SEQUENCE [LARGE SCALE GENOMIC DNA]</scope>
    <source>
        <strain evidence="9 10">DSM 21945</strain>
    </source>
</reference>
<feature type="transmembrane region" description="Helical" evidence="8">
    <location>
        <begin position="12"/>
        <end position="32"/>
    </location>
</feature>
<feature type="transmembrane region" description="Helical" evidence="8">
    <location>
        <begin position="345"/>
        <end position="374"/>
    </location>
</feature>
<dbReference type="FunFam" id="1.10.3860.10:FF:000001">
    <property type="entry name" value="C4-dicarboxylate transport protein"/>
    <property type="match status" value="1"/>
</dbReference>
<dbReference type="GO" id="GO:0015293">
    <property type="term" value="F:symporter activity"/>
    <property type="evidence" value="ECO:0007669"/>
    <property type="project" value="UniProtKB-KW"/>
</dbReference>
<sequence length="446" mass="47036">MSKQKGKLGLTARIVIGMALGLVVGLICFYLTPHAEPGQSAPEPGFVQTWLTGGLFQIGSQLFINSLKMLVVPLVFVSLVCGTCSLSDPATLGRLSLKTIGLYLITTAIAITLAIVMALLLKPGSGLDLKTDASYQAAKAPDLADVFANLVPANPIEAMASGNMLQIIVFAVLFGIAIALCGKAGERIAKLFEDFNEVIMKLVTILMNLAPFGVFFLMAKLFASKGFETLGSLAMYFGLVVAVLLMHAFITYPVLLKALTRLSPLMFISKMRDAALFAFSTSSSNATLPVTLETVTKKLGAKNTIASFTVPLGATINMDGTAIMQGVATVFIAQVYGVDLSVSDFLMVIVTATLASIGTAGVPGVGLIMLAMVLNQVNLPVEGIGLIMGVDRLLDMTRTAVNITGDSMVTVVVAKSEGALDEAVYNDPHAAQKEEEVHLPHRTSQS</sequence>
<keyword evidence="6 8" id="KW-1133">Transmembrane helix</keyword>
<dbReference type="Gene3D" id="1.10.3860.10">
    <property type="entry name" value="Sodium:dicarboxylate symporter"/>
    <property type="match status" value="1"/>
</dbReference>
<dbReference type="GO" id="GO:0006835">
    <property type="term" value="P:dicarboxylic acid transport"/>
    <property type="evidence" value="ECO:0007669"/>
    <property type="project" value="TreeGrafter"/>
</dbReference>
<accession>A0A3N1PK61</accession>
<gene>
    <name evidence="9" type="ORF">EDC28_106174</name>
</gene>
<feature type="transmembrane region" description="Helical" evidence="8">
    <location>
        <begin position="100"/>
        <end position="121"/>
    </location>
</feature>
<protein>
    <submittedName>
        <fullName evidence="9">Na+/H+-dicarboxylate symporter</fullName>
    </submittedName>
</protein>
<feature type="transmembrane region" description="Helical" evidence="8">
    <location>
        <begin position="164"/>
        <end position="181"/>
    </location>
</feature>
<dbReference type="PANTHER" id="PTHR42865">
    <property type="entry name" value="PROTON/GLUTAMATE-ASPARTATE SYMPORTER"/>
    <property type="match status" value="1"/>
</dbReference>
<dbReference type="PANTHER" id="PTHR42865:SF7">
    <property type="entry name" value="PROTON_GLUTAMATE-ASPARTATE SYMPORTER"/>
    <property type="match status" value="1"/>
</dbReference>
<dbReference type="GO" id="GO:0005886">
    <property type="term" value="C:plasma membrane"/>
    <property type="evidence" value="ECO:0007669"/>
    <property type="project" value="UniProtKB-SubCell"/>
</dbReference>
<proteinExistence type="predicted"/>
<dbReference type="RefSeq" id="WP_050659483.1">
    <property type="nucleotide sequence ID" value="NZ_JBLXEP010000002.1"/>
</dbReference>
<feature type="transmembrane region" description="Helical" evidence="8">
    <location>
        <begin position="235"/>
        <end position="255"/>
    </location>
</feature>
<feature type="transmembrane region" description="Helical" evidence="8">
    <location>
        <begin position="202"/>
        <end position="223"/>
    </location>
</feature>
<feature type="transmembrane region" description="Helical" evidence="8">
    <location>
        <begin position="70"/>
        <end position="88"/>
    </location>
</feature>
<dbReference type="PRINTS" id="PR00173">
    <property type="entry name" value="EDTRNSPORT"/>
</dbReference>
<dbReference type="EMBL" id="RJUL01000006">
    <property type="protein sequence ID" value="ROQ24926.1"/>
    <property type="molecule type" value="Genomic_DNA"/>
</dbReference>
<keyword evidence="2" id="KW-0813">Transport</keyword>
<evidence type="ECO:0000313" key="9">
    <source>
        <dbReference type="EMBL" id="ROQ24926.1"/>
    </source>
</evidence>
<keyword evidence="10" id="KW-1185">Reference proteome</keyword>
<dbReference type="Pfam" id="PF00375">
    <property type="entry name" value="SDF"/>
    <property type="match status" value="1"/>
</dbReference>
<organism evidence="9 10">
    <name type="scientific">Gallaecimonas pentaromativorans</name>
    <dbReference type="NCBI Taxonomy" id="584787"/>
    <lineage>
        <taxon>Bacteria</taxon>
        <taxon>Pseudomonadati</taxon>
        <taxon>Pseudomonadota</taxon>
        <taxon>Gammaproteobacteria</taxon>
        <taxon>Enterobacterales</taxon>
        <taxon>Gallaecimonadaceae</taxon>
        <taxon>Gallaecimonas</taxon>
    </lineage>
</organism>
<evidence type="ECO:0000256" key="5">
    <source>
        <dbReference type="ARBA" id="ARBA00022847"/>
    </source>
</evidence>
<evidence type="ECO:0000256" key="1">
    <source>
        <dbReference type="ARBA" id="ARBA00004651"/>
    </source>
</evidence>
<evidence type="ECO:0000256" key="8">
    <source>
        <dbReference type="SAM" id="Phobius"/>
    </source>
</evidence>
<dbReference type="AlphaFoldDB" id="A0A3N1PK61"/>
<comment type="subcellular location">
    <subcellularLocation>
        <location evidence="1">Cell membrane</location>
        <topology evidence="1">Multi-pass membrane protein</topology>
    </subcellularLocation>
</comment>
<keyword evidence="4 8" id="KW-0812">Transmembrane</keyword>
<dbReference type="InterPro" id="IPR036458">
    <property type="entry name" value="Na:dicarbo_symporter_sf"/>
</dbReference>
<evidence type="ECO:0000313" key="10">
    <source>
        <dbReference type="Proteomes" id="UP000268033"/>
    </source>
</evidence>
<dbReference type="InterPro" id="IPR001991">
    <property type="entry name" value="Na-dicarboxylate_symporter"/>
</dbReference>
<dbReference type="SUPFAM" id="SSF118215">
    <property type="entry name" value="Proton glutamate symport protein"/>
    <property type="match status" value="1"/>
</dbReference>
<evidence type="ECO:0000256" key="4">
    <source>
        <dbReference type="ARBA" id="ARBA00022692"/>
    </source>
</evidence>
<dbReference type="OrthoDB" id="9766690at2"/>
<comment type="caution">
    <text evidence="9">The sequence shown here is derived from an EMBL/GenBank/DDBJ whole genome shotgun (WGS) entry which is preliminary data.</text>
</comment>
<keyword evidence="3" id="KW-1003">Cell membrane</keyword>
<evidence type="ECO:0000256" key="2">
    <source>
        <dbReference type="ARBA" id="ARBA00022448"/>
    </source>
</evidence>
<name>A0A3N1PK61_9GAMM</name>
<evidence type="ECO:0000256" key="3">
    <source>
        <dbReference type="ARBA" id="ARBA00022475"/>
    </source>
</evidence>
<keyword evidence="5" id="KW-0769">Symport</keyword>
<dbReference type="Proteomes" id="UP000268033">
    <property type="component" value="Unassembled WGS sequence"/>
</dbReference>
<dbReference type="STRING" id="584787.GCA_001247655_04030"/>
<keyword evidence="7 8" id="KW-0472">Membrane</keyword>